<evidence type="ECO:0000313" key="3">
    <source>
        <dbReference type="Proteomes" id="UP000277766"/>
    </source>
</evidence>
<evidence type="ECO:0000259" key="1">
    <source>
        <dbReference type="Pfam" id="PF13460"/>
    </source>
</evidence>
<dbReference type="SUPFAM" id="SSF51735">
    <property type="entry name" value="NAD(P)-binding Rossmann-fold domains"/>
    <property type="match status" value="1"/>
</dbReference>
<reference evidence="2 3" key="1">
    <citation type="submission" date="2018-12" db="EMBL/GenBank/DDBJ databases">
        <title>Deinococcus radiophilus ATCC 27603 genome sequencing and assembly.</title>
        <authorList>
            <person name="Maclea K.S."/>
            <person name="Maynard C.R."/>
        </authorList>
    </citation>
    <scope>NUCLEOTIDE SEQUENCE [LARGE SCALE GENOMIC DNA]</scope>
    <source>
        <strain evidence="2 3">ATCC 27603</strain>
    </source>
</reference>
<protein>
    <submittedName>
        <fullName evidence="2">NAD-dependent epimerase/dehydratase family protein</fullName>
    </submittedName>
</protein>
<dbReference type="RefSeq" id="WP_126350786.1">
    <property type="nucleotide sequence ID" value="NZ_CP086380.1"/>
</dbReference>
<keyword evidence="3" id="KW-1185">Reference proteome</keyword>
<dbReference type="Gene3D" id="3.40.50.720">
    <property type="entry name" value="NAD(P)-binding Rossmann-like Domain"/>
    <property type="match status" value="1"/>
</dbReference>
<name>A0A431W5F4_9DEIO</name>
<dbReference type="InterPro" id="IPR016040">
    <property type="entry name" value="NAD(P)-bd_dom"/>
</dbReference>
<dbReference type="EMBL" id="RXPE01000001">
    <property type="protein sequence ID" value="RTR30758.1"/>
    <property type="molecule type" value="Genomic_DNA"/>
</dbReference>
<feature type="domain" description="NAD(P)-binding" evidence="1">
    <location>
        <begin position="8"/>
        <end position="132"/>
    </location>
</feature>
<comment type="caution">
    <text evidence="2">The sequence shown here is derived from an EMBL/GenBank/DDBJ whole genome shotgun (WGS) entry which is preliminary data.</text>
</comment>
<dbReference type="Proteomes" id="UP000277766">
    <property type="component" value="Unassembled WGS sequence"/>
</dbReference>
<dbReference type="PANTHER" id="PTHR12126">
    <property type="entry name" value="NADH-UBIQUINONE OXIDOREDUCTASE 39 KDA SUBUNIT-RELATED"/>
    <property type="match status" value="1"/>
</dbReference>
<dbReference type="AlphaFoldDB" id="A0A431W5F4"/>
<dbReference type="InterPro" id="IPR036291">
    <property type="entry name" value="NAD(P)-bd_dom_sf"/>
</dbReference>
<organism evidence="2 3">
    <name type="scientific">Deinococcus radiophilus</name>
    <dbReference type="NCBI Taxonomy" id="32062"/>
    <lineage>
        <taxon>Bacteria</taxon>
        <taxon>Thermotogati</taxon>
        <taxon>Deinococcota</taxon>
        <taxon>Deinococci</taxon>
        <taxon>Deinococcales</taxon>
        <taxon>Deinococcaceae</taxon>
        <taxon>Deinococcus</taxon>
    </lineage>
</organism>
<dbReference type="InterPro" id="IPR051207">
    <property type="entry name" value="ComplexI_NDUFA9_subunit"/>
</dbReference>
<proteinExistence type="predicted"/>
<gene>
    <name evidence="2" type="ORF">EJ104_00435</name>
</gene>
<dbReference type="OrthoDB" id="152510at2"/>
<sequence length="252" mass="27158">MEKVLVTGSTGVLGRQLLAALQDGGREAVGFSRTPQRGSLAGDLLTGRGVQEALSSVHTVIHAATNPKRALDDLQMGQNLLNACQRSGVQHFIYVSIAGVNYSGGYDYYRSKFAVERLVERGSIPYTIQRATPFHEFAALLLRMLRFGPLQFVPQGVNLQPVEAAAVAAEVAHIACGDAQGHPPDLAGPEIMSLEECARLAGYRPVVLPIPHPAFRAMRQGALMADRPKVIGGSWESWLAANVGQPDPHNFR</sequence>
<accession>A0A431W5F4</accession>
<dbReference type="GO" id="GO:0044877">
    <property type="term" value="F:protein-containing complex binding"/>
    <property type="evidence" value="ECO:0007669"/>
    <property type="project" value="TreeGrafter"/>
</dbReference>
<dbReference type="Pfam" id="PF13460">
    <property type="entry name" value="NAD_binding_10"/>
    <property type="match status" value="1"/>
</dbReference>
<dbReference type="PANTHER" id="PTHR12126:SF11">
    <property type="entry name" value="NADH DEHYDROGENASE [UBIQUINONE] 1 ALPHA SUBCOMPLEX SUBUNIT 9, MITOCHONDRIAL"/>
    <property type="match status" value="1"/>
</dbReference>
<evidence type="ECO:0000313" key="2">
    <source>
        <dbReference type="EMBL" id="RTR30758.1"/>
    </source>
</evidence>